<protein>
    <recommendedName>
        <fullName evidence="1">Reverse transcriptase domain-containing protein</fullName>
    </recommendedName>
</protein>
<dbReference type="InterPro" id="IPR043502">
    <property type="entry name" value="DNA/RNA_pol_sf"/>
</dbReference>
<keyword evidence="3" id="KW-1185">Reference proteome</keyword>
<dbReference type="Pfam" id="PF00078">
    <property type="entry name" value="RVT_1"/>
    <property type="match status" value="1"/>
</dbReference>
<evidence type="ECO:0000313" key="3">
    <source>
        <dbReference type="Proteomes" id="UP001140949"/>
    </source>
</evidence>
<dbReference type="EMBL" id="JANAVB010038220">
    <property type="protein sequence ID" value="KAJ6801181.1"/>
    <property type="molecule type" value="Genomic_DNA"/>
</dbReference>
<dbReference type="PANTHER" id="PTHR33116:SF78">
    <property type="entry name" value="OS12G0587133 PROTEIN"/>
    <property type="match status" value="1"/>
</dbReference>
<organism evidence="2 3">
    <name type="scientific">Iris pallida</name>
    <name type="common">Sweet iris</name>
    <dbReference type="NCBI Taxonomy" id="29817"/>
    <lineage>
        <taxon>Eukaryota</taxon>
        <taxon>Viridiplantae</taxon>
        <taxon>Streptophyta</taxon>
        <taxon>Embryophyta</taxon>
        <taxon>Tracheophyta</taxon>
        <taxon>Spermatophyta</taxon>
        <taxon>Magnoliopsida</taxon>
        <taxon>Liliopsida</taxon>
        <taxon>Asparagales</taxon>
        <taxon>Iridaceae</taxon>
        <taxon>Iridoideae</taxon>
        <taxon>Irideae</taxon>
        <taxon>Iris</taxon>
    </lineage>
</organism>
<dbReference type="CDD" id="cd01650">
    <property type="entry name" value="RT_nLTR_like"/>
    <property type="match status" value="1"/>
</dbReference>
<sequence>MVKSRQHRNSMGTLLDAHGNLLTNEKDMEDEAVRYYTSLFNQTDYIDFFPDIVCKRIVTDKGNDILRQVVTLEEIESIIKKADPNKSPGPDGFNAAFYKKHWNILKFQVLQVVQDFFHTGRLIKEINHTFLTLIPKKEGATDLGDFRPISCCNFLYKIITHIMCNRMQEIMKGLISDNQAAFIKGRSIAENCLLAHELVRDFNKGGGRKGCIKIDLRKAYDMVNREFVCQILLSMGFDDWWVARIKECITSPSFSILIKGQPCGYFGSTRGIRQGDPLSPYLFTIVMEYFSCQMDIAVHKKLIRPLCPKVQPIISHLIYADDLLVFIEPSERSINSLNEVLEKFAHVSGLQINREKSHIYFNKNCPEMDKWSQMLQIERGQLPVRYLGLPLTINYARYTDCQGLLLQVQSKLEGWQSQLLSFGGRIELIRSVIYAIANYWMQAIYVPDKVIQKIEKLCANFLWRGGLHTIGWEELARPVDEGGVGIRALHTLREVALYKMAWRLIEGDSLWAQWTINRYQKKSNFWVQSIDNNHSVTYKNILRLRPTLKNRLERVIVDGYSTNLWFDPWLNHSNMVDRVGWPVFEIIGRDEPLSTLIRNQQWRAANRPIGLMFRTEIEAIHIHRDELSDRWEWAGITDGKFLSKNIYEMTRRRGPVVEWAEVVWTSGVAMKMKLCSYKAIRNRLLTRERLARIGVEVANMGCVLCGGGGTETQEHLFFGCAFANQIWFHCRQKSGFTGGQNSKLIVIVEELMQIKDRRKDIFDSARIRLLSAVWHVWRERNRRIFEGIGTTLSGVINNLEADVKIMGQQKNMQ</sequence>
<dbReference type="SUPFAM" id="SSF56672">
    <property type="entry name" value="DNA/RNA polymerases"/>
    <property type="match status" value="1"/>
</dbReference>
<name>A0AAX6EB53_IRIPA</name>
<feature type="domain" description="Reverse transcriptase" evidence="1">
    <location>
        <begin position="115"/>
        <end position="391"/>
    </location>
</feature>
<reference evidence="2" key="1">
    <citation type="journal article" date="2023" name="GigaByte">
        <title>Genome assembly of the bearded iris, Iris pallida Lam.</title>
        <authorList>
            <person name="Bruccoleri R.E."/>
            <person name="Oakeley E.J."/>
            <person name="Faust A.M.E."/>
            <person name="Altorfer M."/>
            <person name="Dessus-Babus S."/>
            <person name="Burckhardt D."/>
            <person name="Oertli M."/>
            <person name="Naumann U."/>
            <person name="Petersen F."/>
            <person name="Wong J."/>
        </authorList>
    </citation>
    <scope>NUCLEOTIDE SEQUENCE</scope>
    <source>
        <strain evidence="2">GSM-AAB239-AS_SAM_17_03QT</strain>
    </source>
</reference>
<proteinExistence type="predicted"/>
<dbReference type="InterPro" id="IPR000477">
    <property type="entry name" value="RT_dom"/>
</dbReference>
<evidence type="ECO:0000313" key="2">
    <source>
        <dbReference type="EMBL" id="KAJ6801181.1"/>
    </source>
</evidence>
<evidence type="ECO:0000259" key="1">
    <source>
        <dbReference type="PROSITE" id="PS50878"/>
    </source>
</evidence>
<comment type="caution">
    <text evidence="2">The sequence shown here is derived from an EMBL/GenBank/DDBJ whole genome shotgun (WGS) entry which is preliminary data.</text>
</comment>
<accession>A0AAX6EB53</accession>
<dbReference type="Proteomes" id="UP001140949">
    <property type="component" value="Unassembled WGS sequence"/>
</dbReference>
<dbReference type="Pfam" id="PF13966">
    <property type="entry name" value="zf-RVT"/>
    <property type="match status" value="1"/>
</dbReference>
<gene>
    <name evidence="2" type="ORF">M6B38_198620</name>
</gene>
<dbReference type="PANTHER" id="PTHR33116">
    <property type="entry name" value="REVERSE TRANSCRIPTASE ZINC-BINDING DOMAIN-CONTAINING PROTEIN-RELATED-RELATED"/>
    <property type="match status" value="1"/>
</dbReference>
<reference evidence="2" key="2">
    <citation type="submission" date="2023-04" db="EMBL/GenBank/DDBJ databases">
        <authorList>
            <person name="Bruccoleri R.E."/>
            <person name="Oakeley E.J."/>
            <person name="Faust A.-M."/>
            <person name="Dessus-Babus S."/>
            <person name="Altorfer M."/>
            <person name="Burckhardt D."/>
            <person name="Oertli M."/>
            <person name="Naumann U."/>
            <person name="Petersen F."/>
            <person name="Wong J."/>
        </authorList>
    </citation>
    <scope>NUCLEOTIDE SEQUENCE</scope>
    <source>
        <strain evidence="2">GSM-AAB239-AS_SAM_17_03QT</strain>
        <tissue evidence="2">Leaf</tissue>
    </source>
</reference>
<dbReference type="PROSITE" id="PS50878">
    <property type="entry name" value="RT_POL"/>
    <property type="match status" value="1"/>
</dbReference>
<dbReference type="AlphaFoldDB" id="A0AAX6EB53"/>
<dbReference type="InterPro" id="IPR026960">
    <property type="entry name" value="RVT-Znf"/>
</dbReference>